<dbReference type="AlphaFoldDB" id="I2CB83"/>
<organism evidence="1 2">
    <name type="scientific">Bacillus amyloliquefaciens (strain Y2)</name>
    <name type="common">Bacillus amyloliquefaciens subsp. plantarum (strain B9601-Y2)</name>
    <dbReference type="NCBI Taxonomy" id="1155777"/>
    <lineage>
        <taxon>Bacteria</taxon>
        <taxon>Bacillati</taxon>
        <taxon>Bacillota</taxon>
        <taxon>Bacilli</taxon>
        <taxon>Bacillales</taxon>
        <taxon>Bacillaceae</taxon>
        <taxon>Bacillus</taxon>
        <taxon>Bacillus amyloliquefaciens group</taxon>
    </lineage>
</organism>
<dbReference type="KEGG" id="bqy:MUS_4058"/>
<sequence>MSGFFEQAVLRTKKAFCKGLTACFAVSRNYITFSSGDR</sequence>
<name>I2CB83_BACAY</name>
<accession>I2CB83</accession>
<protein>
    <submittedName>
        <fullName evidence="1">Uncharacterized protein</fullName>
    </submittedName>
</protein>
<dbReference type="Proteomes" id="UP000002878">
    <property type="component" value="Chromosome"/>
</dbReference>
<evidence type="ECO:0000313" key="1">
    <source>
        <dbReference type="EMBL" id="AFJ63907.1"/>
    </source>
</evidence>
<dbReference type="PATRIC" id="fig|1126211.3.peg.3863"/>
<evidence type="ECO:0000313" key="2">
    <source>
        <dbReference type="Proteomes" id="UP000002878"/>
    </source>
</evidence>
<dbReference type="EMBL" id="CP003332">
    <property type="protein sequence ID" value="AFJ63907.1"/>
    <property type="molecule type" value="Genomic_DNA"/>
</dbReference>
<dbReference type="HOGENOM" id="CLU_3304106_0_0_9"/>
<gene>
    <name evidence="1" type="ORF">MUS_4058</name>
</gene>
<reference evidence="1 2" key="1">
    <citation type="journal article" date="2012" name="J. Biotechnol.">
        <title>Genome sequence of the plant growth promoting strain Bacillus amyloliquefaciens subsp. plantarum B9601-Y2 and expression of mersacidin and other secondary metabolites.</title>
        <authorList>
            <person name="He P."/>
            <person name="Hao K."/>
            <person name="Blom J."/>
            <person name="Ruckert C."/>
            <person name="Vater J."/>
            <person name="Mao Z."/>
            <person name="Wu Y."/>
            <person name="Hou M."/>
            <person name="He P."/>
            <person name="He Y."/>
            <person name="Borriss R."/>
        </authorList>
    </citation>
    <scope>NUCLEOTIDE SEQUENCE [LARGE SCALE GENOMIC DNA]</scope>
    <source>
        <strain evidence="1">Y2</strain>
    </source>
</reference>
<proteinExistence type="predicted"/>